<dbReference type="OrthoDB" id="3592035at2759"/>
<dbReference type="EMBL" id="JAFJYH010000121">
    <property type="protein sequence ID" value="KAG4418752.1"/>
    <property type="molecule type" value="Genomic_DNA"/>
</dbReference>
<evidence type="ECO:0000313" key="4">
    <source>
        <dbReference type="Proteomes" id="UP000664132"/>
    </source>
</evidence>
<protein>
    <recommendedName>
        <fullName evidence="5">DUF1593-domain-containing protein</fullName>
    </recommendedName>
</protein>
<dbReference type="InterPro" id="IPR036452">
    <property type="entry name" value="Ribo_hydro-like"/>
</dbReference>
<comment type="caution">
    <text evidence="3">The sequence shown here is derived from an EMBL/GenBank/DDBJ whole genome shotgun (WGS) entry which is preliminary data.</text>
</comment>
<dbReference type="Gene3D" id="2.60.40.10">
    <property type="entry name" value="Immunoglobulins"/>
    <property type="match status" value="1"/>
</dbReference>
<dbReference type="Gene3D" id="3.90.245.10">
    <property type="entry name" value="Ribonucleoside hydrolase-like"/>
    <property type="match status" value="1"/>
</dbReference>
<reference evidence="3" key="1">
    <citation type="submission" date="2021-02" db="EMBL/GenBank/DDBJ databases">
        <title>Genome sequence Cadophora malorum strain M34.</title>
        <authorList>
            <person name="Stefanovic E."/>
            <person name="Vu D."/>
            <person name="Scully C."/>
            <person name="Dijksterhuis J."/>
            <person name="Roader J."/>
            <person name="Houbraken J."/>
        </authorList>
    </citation>
    <scope>NUCLEOTIDE SEQUENCE</scope>
    <source>
        <strain evidence="3">M34</strain>
    </source>
</reference>
<dbReference type="InterPro" id="IPR048527">
    <property type="entry name" value="Sde182_C"/>
</dbReference>
<feature type="domain" description="Cellulose-binding Sde182 C-terminal" evidence="2">
    <location>
        <begin position="378"/>
        <end position="485"/>
    </location>
</feature>
<dbReference type="InterPro" id="IPR011483">
    <property type="entry name" value="Sde182_NH-like"/>
</dbReference>
<evidence type="ECO:0000259" key="1">
    <source>
        <dbReference type="Pfam" id="PF07632"/>
    </source>
</evidence>
<sequence length="513" mass="56911">MADQTRLRRCSNKPRVFIISDISNEPDDAESLVRLLLYSNELSIQGLVACTSCHMKSAVHPEDMHTIISAYAGVVSNLNAHVHPENQYPSASYLHSIVKAGPAVYGKLAIQPGFELSEGARLLIDRVDATAGDDESDDEKLWILCWGGTNVLAQALQHIHSTRSPASSSHFRSKLRVYAISDQDDTSHWIRLTFPDIFYICSLHAWKEYAMAAWTGISGELFAPLDDGAPDSSMITREWLRENIQIGPYGSVYPDYTFIMEGDTPSFLYLIQNGLGSREDPHWGSWGGRYALVDLGGPSRHFADVRDVVVGVGGKRAFSSQATVWRWREAFQSDFAARMQWTLSAERGKANHAPVVVVNDSTPGPEHLYLEAEAGDVVRLDARRSYDPDGDELTFRWFQYKEPTKTQSELHWQVVPDIEFKIVGHGTEGPRGAVVEVQVPPAEICAVDILTGEALEKGQVLHLILEVTDSGVPSMRTYKRVVLQVTNKLGKGASGKVYETVTQAIEKRADVDV</sequence>
<evidence type="ECO:0000259" key="2">
    <source>
        <dbReference type="Pfam" id="PF21027"/>
    </source>
</evidence>
<dbReference type="GO" id="GO:0016799">
    <property type="term" value="F:hydrolase activity, hydrolyzing N-glycosyl compounds"/>
    <property type="evidence" value="ECO:0007669"/>
    <property type="project" value="InterPro"/>
</dbReference>
<evidence type="ECO:0000313" key="3">
    <source>
        <dbReference type="EMBL" id="KAG4418752.1"/>
    </source>
</evidence>
<keyword evidence="4" id="KW-1185">Reference proteome</keyword>
<dbReference type="AlphaFoldDB" id="A0A8H7W812"/>
<gene>
    <name evidence="3" type="ORF">IFR04_008114</name>
</gene>
<evidence type="ECO:0008006" key="5">
    <source>
        <dbReference type="Google" id="ProtNLM"/>
    </source>
</evidence>
<dbReference type="Pfam" id="PF21027">
    <property type="entry name" value="Sde0182_C"/>
    <property type="match status" value="1"/>
</dbReference>
<proteinExistence type="predicted"/>
<dbReference type="Pfam" id="PF07632">
    <property type="entry name" value="Sde182_NH-like"/>
    <property type="match status" value="1"/>
</dbReference>
<feature type="domain" description="Cellulose-binding Sde182 nucleoside hydrolase-like" evidence="1">
    <location>
        <begin position="15"/>
        <end position="290"/>
    </location>
</feature>
<accession>A0A8H7W812</accession>
<dbReference type="InterPro" id="IPR013783">
    <property type="entry name" value="Ig-like_fold"/>
</dbReference>
<organism evidence="3 4">
    <name type="scientific">Cadophora malorum</name>
    <dbReference type="NCBI Taxonomy" id="108018"/>
    <lineage>
        <taxon>Eukaryota</taxon>
        <taxon>Fungi</taxon>
        <taxon>Dikarya</taxon>
        <taxon>Ascomycota</taxon>
        <taxon>Pezizomycotina</taxon>
        <taxon>Leotiomycetes</taxon>
        <taxon>Helotiales</taxon>
        <taxon>Ploettnerulaceae</taxon>
        <taxon>Cadophora</taxon>
    </lineage>
</organism>
<dbReference type="Proteomes" id="UP000664132">
    <property type="component" value="Unassembled WGS sequence"/>
</dbReference>
<name>A0A8H7W812_9HELO</name>